<dbReference type="RefSeq" id="WP_250750726.1">
    <property type="nucleotide sequence ID" value="NZ_CP098401.1"/>
</dbReference>
<dbReference type="Proteomes" id="UP001055580">
    <property type="component" value="Chromosome"/>
</dbReference>
<dbReference type="Pfam" id="PF13672">
    <property type="entry name" value="PP2C_2"/>
    <property type="match status" value="1"/>
</dbReference>
<dbReference type="SUPFAM" id="SSF81606">
    <property type="entry name" value="PP2C-like"/>
    <property type="match status" value="1"/>
</dbReference>
<evidence type="ECO:0000313" key="3">
    <source>
        <dbReference type="Proteomes" id="UP001055580"/>
    </source>
</evidence>
<keyword evidence="3" id="KW-1185">Reference proteome</keyword>
<dbReference type="InterPro" id="IPR001932">
    <property type="entry name" value="PPM-type_phosphatase-like_dom"/>
</dbReference>
<evidence type="ECO:0000313" key="2">
    <source>
        <dbReference type="EMBL" id="URW75111.1"/>
    </source>
</evidence>
<feature type="domain" description="PPM-type phosphatase" evidence="1">
    <location>
        <begin position="14"/>
        <end position="237"/>
    </location>
</feature>
<organism evidence="2 3">
    <name type="scientific">Sphingomonas donggukensis</name>
    <dbReference type="NCBI Taxonomy" id="2949093"/>
    <lineage>
        <taxon>Bacteria</taxon>
        <taxon>Pseudomonadati</taxon>
        <taxon>Pseudomonadota</taxon>
        <taxon>Alphaproteobacteria</taxon>
        <taxon>Sphingomonadales</taxon>
        <taxon>Sphingomonadaceae</taxon>
        <taxon>Sphingomonas</taxon>
    </lineage>
</organism>
<dbReference type="InterPro" id="IPR015655">
    <property type="entry name" value="PP2C"/>
</dbReference>
<dbReference type="EMBL" id="CP098401">
    <property type="protein sequence ID" value="URW75111.1"/>
    <property type="molecule type" value="Genomic_DNA"/>
</dbReference>
<dbReference type="SMART" id="SM00332">
    <property type="entry name" value="PP2Cc"/>
    <property type="match status" value="1"/>
</dbReference>
<dbReference type="SMART" id="SM00331">
    <property type="entry name" value="PP2C_SIG"/>
    <property type="match status" value="1"/>
</dbReference>
<accession>A0ABY4TX49</accession>
<dbReference type="CDD" id="cd00143">
    <property type="entry name" value="PP2Cc"/>
    <property type="match status" value="1"/>
</dbReference>
<protein>
    <submittedName>
        <fullName evidence="2">Protein phosphatase 2C domain-containing protein</fullName>
    </submittedName>
</protein>
<evidence type="ECO:0000259" key="1">
    <source>
        <dbReference type="PROSITE" id="PS51746"/>
    </source>
</evidence>
<dbReference type="PANTHER" id="PTHR13832:SF827">
    <property type="entry name" value="PROTEIN PHOSPHATASE 1L"/>
    <property type="match status" value="1"/>
</dbReference>
<dbReference type="InterPro" id="IPR036457">
    <property type="entry name" value="PPM-type-like_dom_sf"/>
</dbReference>
<dbReference type="PANTHER" id="PTHR13832">
    <property type="entry name" value="PROTEIN PHOSPHATASE 2C"/>
    <property type="match status" value="1"/>
</dbReference>
<gene>
    <name evidence="2" type="ORF">M9980_11205</name>
</gene>
<name>A0ABY4TX49_9SPHN</name>
<reference evidence="2" key="1">
    <citation type="submission" date="2022-05" db="EMBL/GenBank/DDBJ databases">
        <title>Sphingomonas sp. strain RMG20 Genome sequencing and assembly.</title>
        <authorList>
            <person name="Kim I."/>
        </authorList>
    </citation>
    <scope>NUCLEOTIDE SEQUENCE</scope>
    <source>
        <strain evidence="2">RMG20</strain>
    </source>
</reference>
<proteinExistence type="predicted"/>
<dbReference type="PROSITE" id="PS51746">
    <property type="entry name" value="PPM_2"/>
    <property type="match status" value="1"/>
</dbReference>
<dbReference type="Gene3D" id="3.60.40.10">
    <property type="entry name" value="PPM-type phosphatase domain"/>
    <property type="match status" value="1"/>
</dbReference>
<sequence length="239" mass="25111">MNAVPRARVWRGDALARSTARSHVGRVRRINEDRVFDWPDGGVWAVIDGMGGHRGGDVAAQTVVEALRGLQAGADSVLAALADANARIHARNAAEGEQAGATVVALGLDDGRATIAWAGDSRCYRWRDGALELLTRDHSVVQELVDAGLLTADGAARHPQANVITRALGVDATCDVETRVADYRAGDRFLLCSDGLSRSLVDGDVTDAPIEALADDLLARALANDGSDNISLMLVDPGG</sequence>